<dbReference type="Proteomes" id="UP000037696">
    <property type="component" value="Unassembled WGS sequence"/>
</dbReference>
<organism evidence="1 2">
    <name type="scientific">Penicillium nordicum</name>
    <dbReference type="NCBI Taxonomy" id="229535"/>
    <lineage>
        <taxon>Eukaryota</taxon>
        <taxon>Fungi</taxon>
        <taxon>Dikarya</taxon>
        <taxon>Ascomycota</taxon>
        <taxon>Pezizomycotina</taxon>
        <taxon>Eurotiomycetes</taxon>
        <taxon>Eurotiomycetidae</taxon>
        <taxon>Eurotiales</taxon>
        <taxon>Aspergillaceae</taxon>
        <taxon>Penicillium</taxon>
    </lineage>
</organism>
<accession>A0A0M8NZ91</accession>
<dbReference type="PANTHER" id="PTHR47785">
    <property type="entry name" value="ZN(II)2CYS6 TRANSCRIPTION FACTOR (EUROFUNG)-RELATED-RELATED"/>
    <property type="match status" value="1"/>
</dbReference>
<sequence>MAAYSEKPDRFQTALPSLDPQRLLELREIFMTKIWTKNPIVDPDQLDFYIARVLENGIDWSASSCLVLLILALAAIWGHYPDDETREVSYVEPTFSPPVTYMTISVPEHRMEESLTFLSMARKRISTAYLDDTLLGVQCLCLFG</sequence>
<gene>
    <name evidence="1" type="ORF">ACN38_g11806</name>
</gene>
<reference evidence="1 2" key="1">
    <citation type="submission" date="2015-08" db="EMBL/GenBank/DDBJ databases">
        <title>Genome sequencing of Penicillium nordicum.</title>
        <authorList>
            <person name="Nguyen H.D."/>
            <person name="Seifert K.A."/>
        </authorList>
    </citation>
    <scope>NUCLEOTIDE SEQUENCE [LARGE SCALE GENOMIC DNA]</scope>
    <source>
        <strain evidence="1 2">DAOMC 185683</strain>
    </source>
</reference>
<dbReference type="STRING" id="229535.A0A0M8NZ91"/>
<dbReference type="EMBL" id="LHQQ01000322">
    <property type="protein sequence ID" value="KOS37401.1"/>
    <property type="molecule type" value="Genomic_DNA"/>
</dbReference>
<dbReference type="InterPro" id="IPR053181">
    <property type="entry name" value="EcdB-like_regulator"/>
</dbReference>
<name>A0A0M8NZ91_9EURO</name>
<comment type="caution">
    <text evidence="1">The sequence shown here is derived from an EMBL/GenBank/DDBJ whole genome shotgun (WGS) entry which is preliminary data.</text>
</comment>
<keyword evidence="2" id="KW-1185">Reference proteome</keyword>
<proteinExistence type="predicted"/>
<evidence type="ECO:0000313" key="2">
    <source>
        <dbReference type="Proteomes" id="UP000037696"/>
    </source>
</evidence>
<dbReference type="OrthoDB" id="4356994at2759"/>
<evidence type="ECO:0000313" key="1">
    <source>
        <dbReference type="EMBL" id="KOS37401.1"/>
    </source>
</evidence>
<dbReference type="PANTHER" id="PTHR47785:SF5">
    <property type="entry name" value="ZN(II)2CYS6 TRANSCRIPTION FACTOR (EUROFUNG)"/>
    <property type="match status" value="1"/>
</dbReference>
<dbReference type="AlphaFoldDB" id="A0A0M8NZ91"/>
<protein>
    <submittedName>
        <fullName evidence="1">Uncharacterized protein</fullName>
    </submittedName>
</protein>